<comment type="caution">
    <text evidence="2">The sequence shown here is derived from an EMBL/GenBank/DDBJ whole genome shotgun (WGS) entry which is preliminary data.</text>
</comment>
<evidence type="ECO:0000256" key="1">
    <source>
        <dbReference type="SAM" id="MobiDB-lite"/>
    </source>
</evidence>
<feature type="region of interest" description="Disordered" evidence="1">
    <location>
        <begin position="1"/>
        <end position="50"/>
    </location>
</feature>
<dbReference type="EMBL" id="JAIWQS010000005">
    <property type="protein sequence ID" value="KAJ8764583.1"/>
    <property type="molecule type" value="Genomic_DNA"/>
</dbReference>
<gene>
    <name evidence="2" type="ORF">K2173_006455</name>
</gene>
<reference evidence="2 3" key="1">
    <citation type="submission" date="2021-09" db="EMBL/GenBank/DDBJ databases">
        <title>Genomic insights and catalytic innovation underlie evolution of tropane alkaloids biosynthesis.</title>
        <authorList>
            <person name="Wang Y.-J."/>
            <person name="Tian T."/>
            <person name="Huang J.-P."/>
            <person name="Huang S.-X."/>
        </authorList>
    </citation>
    <scope>NUCLEOTIDE SEQUENCE [LARGE SCALE GENOMIC DNA]</scope>
    <source>
        <strain evidence="2">KIB-2018</strain>
        <tissue evidence="2">Leaf</tissue>
    </source>
</reference>
<dbReference type="Proteomes" id="UP001159364">
    <property type="component" value="Linkage Group LG05"/>
</dbReference>
<dbReference type="AlphaFoldDB" id="A0AAV8TET6"/>
<sequence length="168" mass="18901">MVLGSATTDDGGLPTQVVEEFPAHSREVSQRVKPRDSRDTWEHPEVVDNQNKVDPSFKKEQSTDHITHNLKLAKYASIIDAMQNKTAGVSTEELGFKKIVEVTQQIEIADVVPKQSAMDNFRADNVERLDTDVEHFNSQYLMQCQIDWASMLTPVTTIRQNETSKAGV</sequence>
<accession>A0AAV8TET6</accession>
<protein>
    <submittedName>
        <fullName evidence="2">Uncharacterized protein</fullName>
    </submittedName>
</protein>
<evidence type="ECO:0000313" key="2">
    <source>
        <dbReference type="EMBL" id="KAJ8764583.1"/>
    </source>
</evidence>
<proteinExistence type="predicted"/>
<name>A0AAV8TET6_9ROSI</name>
<feature type="compositionally biased region" description="Basic and acidic residues" evidence="1">
    <location>
        <begin position="21"/>
        <end position="46"/>
    </location>
</feature>
<evidence type="ECO:0000313" key="3">
    <source>
        <dbReference type="Proteomes" id="UP001159364"/>
    </source>
</evidence>
<organism evidence="2 3">
    <name type="scientific">Erythroxylum novogranatense</name>
    <dbReference type="NCBI Taxonomy" id="1862640"/>
    <lineage>
        <taxon>Eukaryota</taxon>
        <taxon>Viridiplantae</taxon>
        <taxon>Streptophyta</taxon>
        <taxon>Embryophyta</taxon>
        <taxon>Tracheophyta</taxon>
        <taxon>Spermatophyta</taxon>
        <taxon>Magnoliopsida</taxon>
        <taxon>eudicotyledons</taxon>
        <taxon>Gunneridae</taxon>
        <taxon>Pentapetalae</taxon>
        <taxon>rosids</taxon>
        <taxon>fabids</taxon>
        <taxon>Malpighiales</taxon>
        <taxon>Erythroxylaceae</taxon>
        <taxon>Erythroxylum</taxon>
    </lineage>
</organism>
<keyword evidence="3" id="KW-1185">Reference proteome</keyword>